<keyword evidence="3" id="KW-0596">Phosphopantetheine</keyword>
<evidence type="ECO:0000256" key="19">
    <source>
        <dbReference type="ARBA" id="ARBA00078169"/>
    </source>
</evidence>
<keyword evidence="7" id="KW-0521">NADP</keyword>
<dbReference type="PANTHER" id="PTHR43775">
    <property type="entry name" value="FATTY ACID SYNTHASE"/>
    <property type="match status" value="1"/>
</dbReference>
<dbReference type="PROSITE" id="PS00606">
    <property type="entry name" value="KS3_1"/>
    <property type="match status" value="1"/>
</dbReference>
<dbReference type="GO" id="GO:0006633">
    <property type="term" value="P:fatty acid biosynthetic process"/>
    <property type="evidence" value="ECO:0007669"/>
    <property type="project" value="InterPro"/>
</dbReference>
<dbReference type="InterPro" id="IPR014043">
    <property type="entry name" value="Acyl_transferase_dom"/>
</dbReference>
<evidence type="ECO:0000256" key="1">
    <source>
        <dbReference type="ARBA" id="ARBA00001937"/>
    </source>
</evidence>
<dbReference type="InterPro" id="IPR036291">
    <property type="entry name" value="NAD(P)-bd_dom_sf"/>
</dbReference>
<dbReference type="Pfam" id="PF00550">
    <property type="entry name" value="PP-binding"/>
    <property type="match status" value="1"/>
</dbReference>
<dbReference type="CDD" id="cd08953">
    <property type="entry name" value="KR_2_SDR_x"/>
    <property type="match status" value="1"/>
</dbReference>
<dbReference type="CDD" id="cd00833">
    <property type="entry name" value="PKS"/>
    <property type="match status" value="1"/>
</dbReference>
<dbReference type="InterPro" id="IPR057326">
    <property type="entry name" value="KR_dom"/>
</dbReference>
<organism evidence="23 24">
    <name type="scientific">Nostoc punctiforme NIES-2108</name>
    <dbReference type="NCBI Taxonomy" id="1356359"/>
    <lineage>
        <taxon>Bacteria</taxon>
        <taxon>Bacillati</taxon>
        <taxon>Cyanobacteriota</taxon>
        <taxon>Cyanophyceae</taxon>
        <taxon>Nostocales</taxon>
        <taxon>Nostocaceae</taxon>
        <taxon>Nostoc</taxon>
    </lineage>
</organism>
<dbReference type="SMART" id="SM00822">
    <property type="entry name" value="PKS_KR"/>
    <property type="match status" value="1"/>
</dbReference>
<evidence type="ECO:0000256" key="11">
    <source>
        <dbReference type="ARBA" id="ARBA00050973"/>
    </source>
</evidence>
<dbReference type="SUPFAM" id="SSF53901">
    <property type="entry name" value="Thiolase-like"/>
    <property type="match status" value="1"/>
</dbReference>
<evidence type="ECO:0000259" key="22">
    <source>
        <dbReference type="PROSITE" id="PS52004"/>
    </source>
</evidence>
<name>A0A367RLY7_NOSPU</name>
<dbReference type="GO" id="GO:0016491">
    <property type="term" value="F:oxidoreductase activity"/>
    <property type="evidence" value="ECO:0007669"/>
    <property type="project" value="UniProtKB-KW"/>
</dbReference>
<dbReference type="InterPro" id="IPR050091">
    <property type="entry name" value="PKS_NRPS_Biosynth_Enz"/>
</dbReference>
<dbReference type="InterPro" id="IPR029063">
    <property type="entry name" value="SAM-dependent_MTases_sf"/>
</dbReference>
<evidence type="ECO:0000313" key="23">
    <source>
        <dbReference type="EMBL" id="RCJ36674.1"/>
    </source>
</evidence>
<evidence type="ECO:0000313" key="24">
    <source>
        <dbReference type="Proteomes" id="UP000252085"/>
    </source>
</evidence>
<evidence type="ECO:0000256" key="3">
    <source>
        <dbReference type="ARBA" id="ARBA00022450"/>
    </source>
</evidence>
<evidence type="ECO:0000256" key="12">
    <source>
        <dbReference type="ARBA" id="ARBA00051971"/>
    </source>
</evidence>
<dbReference type="InterPro" id="IPR036736">
    <property type="entry name" value="ACP-like_sf"/>
</dbReference>
<dbReference type="SUPFAM" id="SSF53335">
    <property type="entry name" value="S-adenosyl-L-methionine-dependent methyltransferases"/>
    <property type="match status" value="1"/>
</dbReference>
<comment type="catalytic activity">
    <reaction evidence="14">
        <text>icosanoyl-[(phenol)carboxyphthiodiolenone synthase] + 2 (S)-methylmalonyl-CoA + 3 malonyl-CoA + 5 NADPH + 10 H(+) = C32-carboxyphthiodiolenone-[(phenol)carboxyphthiodiolenone synthase] + 5 CO2 + 5 NADP(+) + 5 CoA + 2 H2O</text>
        <dbReference type="Rhea" id="RHEA:57748"/>
        <dbReference type="Rhea" id="RHEA-COMP:14985"/>
        <dbReference type="Rhea" id="RHEA-COMP:14986"/>
        <dbReference type="ChEBI" id="CHEBI:15377"/>
        <dbReference type="ChEBI" id="CHEBI:15378"/>
        <dbReference type="ChEBI" id="CHEBI:16526"/>
        <dbReference type="ChEBI" id="CHEBI:57287"/>
        <dbReference type="ChEBI" id="CHEBI:57327"/>
        <dbReference type="ChEBI" id="CHEBI:57384"/>
        <dbReference type="ChEBI" id="CHEBI:57783"/>
        <dbReference type="ChEBI" id="CHEBI:58349"/>
        <dbReference type="ChEBI" id="CHEBI:87848"/>
        <dbReference type="ChEBI" id="CHEBI:142236"/>
        <dbReference type="EC" id="2.3.1.292"/>
    </reaction>
</comment>
<evidence type="ECO:0000256" key="7">
    <source>
        <dbReference type="ARBA" id="ARBA00022857"/>
    </source>
</evidence>
<evidence type="ECO:0000256" key="8">
    <source>
        <dbReference type="ARBA" id="ARBA00023002"/>
    </source>
</evidence>
<dbReference type="SMART" id="SM00825">
    <property type="entry name" value="PKS_KS"/>
    <property type="match status" value="1"/>
</dbReference>
<evidence type="ECO:0000256" key="10">
    <source>
        <dbReference type="ARBA" id="ARBA00023268"/>
    </source>
</evidence>
<dbReference type="SUPFAM" id="SSF47336">
    <property type="entry name" value="ACP-like"/>
    <property type="match status" value="1"/>
</dbReference>
<dbReference type="Gene3D" id="3.40.47.10">
    <property type="match status" value="1"/>
</dbReference>
<dbReference type="InterPro" id="IPR016039">
    <property type="entry name" value="Thiolase-like"/>
</dbReference>
<comment type="catalytic activity">
    <reaction evidence="12">
        <text>19-(4-hydroxyphenyl)nonadecanoyl-[(phenol)carboxyphthiodiolenone synthase] + 2 (S)-methylmalonyl-CoA + 3 malonyl-CoA + 5 NADPH + 10 H(+) = C37-(phenol)carboxyphthiodiolenone-[(phenol)carboxyphthiodiolenone synthase] + 5 CO2 + 5 NADP(+) + 5 CoA + 2 H2O</text>
        <dbReference type="Rhea" id="RHEA:57760"/>
        <dbReference type="Rhea" id="RHEA-COMP:14273"/>
        <dbReference type="Rhea" id="RHEA-COMP:14990"/>
        <dbReference type="ChEBI" id="CHEBI:15377"/>
        <dbReference type="ChEBI" id="CHEBI:15378"/>
        <dbReference type="ChEBI" id="CHEBI:16526"/>
        <dbReference type="ChEBI" id="CHEBI:57287"/>
        <dbReference type="ChEBI" id="CHEBI:57327"/>
        <dbReference type="ChEBI" id="CHEBI:57384"/>
        <dbReference type="ChEBI" id="CHEBI:57783"/>
        <dbReference type="ChEBI" id="CHEBI:58349"/>
        <dbReference type="ChEBI" id="CHEBI:133301"/>
        <dbReference type="ChEBI" id="CHEBI:142260"/>
        <dbReference type="EC" id="2.3.1.292"/>
    </reaction>
</comment>
<dbReference type="Gene3D" id="1.10.1200.10">
    <property type="entry name" value="ACP-like"/>
    <property type="match status" value="1"/>
</dbReference>
<keyword evidence="5" id="KW-0808">Transferase</keyword>
<dbReference type="InterPro" id="IPR001227">
    <property type="entry name" value="Ac_transferase_dom_sf"/>
</dbReference>
<dbReference type="FunFam" id="1.10.1200.10:FF:000005">
    <property type="entry name" value="Nonribosomal peptide synthetase 1"/>
    <property type="match status" value="1"/>
</dbReference>
<comment type="catalytic activity">
    <reaction evidence="13">
        <text>docosanoyl-[(phenol)carboxyphthiodiolenone synthase] + 2 (S)-methylmalonyl-CoA + 3 malonyl-CoA + 5 NADPH + 10 H(+) = C34-carboxyphthiodiolenone-[(phenol)carboxyphthiodiolenone synthase] + 5 CO2 + 5 NADP(+) + 5 CoA + 2 H2O</text>
        <dbReference type="Rhea" id="RHEA:57752"/>
        <dbReference type="Rhea" id="RHEA-COMP:14987"/>
        <dbReference type="Rhea" id="RHEA-COMP:14988"/>
        <dbReference type="ChEBI" id="CHEBI:15377"/>
        <dbReference type="ChEBI" id="CHEBI:15378"/>
        <dbReference type="ChEBI" id="CHEBI:16526"/>
        <dbReference type="ChEBI" id="CHEBI:57287"/>
        <dbReference type="ChEBI" id="CHEBI:57327"/>
        <dbReference type="ChEBI" id="CHEBI:57384"/>
        <dbReference type="ChEBI" id="CHEBI:57783"/>
        <dbReference type="ChEBI" id="CHEBI:58349"/>
        <dbReference type="ChEBI" id="CHEBI:142237"/>
        <dbReference type="ChEBI" id="CHEBI:142238"/>
        <dbReference type="EC" id="2.3.1.292"/>
    </reaction>
</comment>
<dbReference type="Gene3D" id="3.30.70.3290">
    <property type="match status" value="1"/>
</dbReference>
<feature type="domain" description="Ketosynthase family 3 (KS3)" evidence="22">
    <location>
        <begin position="1"/>
        <end position="419"/>
    </location>
</feature>
<dbReference type="Gene3D" id="3.40.50.150">
    <property type="entry name" value="Vaccinia Virus protein VP39"/>
    <property type="match status" value="1"/>
</dbReference>
<dbReference type="PANTHER" id="PTHR43775:SF51">
    <property type="entry name" value="INACTIVE PHENOLPHTHIOCEROL SYNTHESIS POLYKETIDE SYNTHASE TYPE I PKS1-RELATED"/>
    <property type="match status" value="1"/>
</dbReference>
<dbReference type="SUPFAM" id="SSF51735">
    <property type="entry name" value="NAD(P)-binding Rossmann-fold domains"/>
    <property type="match status" value="2"/>
</dbReference>
<dbReference type="InterPro" id="IPR014031">
    <property type="entry name" value="Ketoacyl_synth_C"/>
</dbReference>
<dbReference type="Pfam" id="PF21394">
    <property type="entry name" value="Beta-ketacyl_N"/>
    <property type="match status" value="1"/>
</dbReference>
<dbReference type="InterPro" id="IPR014030">
    <property type="entry name" value="Ketoacyl_synth_N"/>
</dbReference>
<keyword evidence="8" id="KW-0560">Oxidoreductase</keyword>
<dbReference type="Gene3D" id="3.40.50.720">
    <property type="entry name" value="NAD(P)-binding Rossmann-like Domain"/>
    <property type="match status" value="1"/>
</dbReference>
<sequence length="1942" mass="216803">MSGRFPGAKNTDQFWQNLCSGVESISFFSDRELVASGVDPAWLNDPQYVKAGAVLEDIEMFDAPFFGFSPREAEIMDPQQRLFLECAWEALENAGYDPKTDKNLIGVYAGGNLSTYLLNNLASHPELIKALESQITIANDKDFISTRVSYKLNLKGPSISVGTACSTSLVAVHLACRGLLSYQCDMALAGGIAIQVPQKQGYFYQEGGMASPDGHCRAFDAKAQGSPFGKGAGIVVLKRLEDAVADGDCIYGVIKGSAINNDGSEKVSYTAPSVTGQAEVIAEAQAIANFDSETITYIETHGTATPLGDPIEFRALKKVFSAGTSQKNFCAIGSVKTNVSHLSSASGVTGLIKTVLALKHKMIPPTLHFEEPNPEIDFANSPFYINTQLHEWKTNGTPRRAGVSSFGIGGTNAHVVLEEAPEVELRKEQGRKYQLLVVSAKTDSALETATTNLVKHLQQHPELNLADVAYTLQVGRHGLSHRRTVVCQDTEDAIAALQNPKRVLTSTQETNQRPVVFMFTGLGTHYVNMGSELYQAETTFREHLDRCCSLFQPLLGLNLKEVIYPTSYAKQEATKEKSGIDLRQMLGRDRQSPDVAAQKLNQTYLTQPALFAIEYALAQLWISWGIRPVAMIGYSIGEYVAATIAGVLSLEDAITLVAKRAQMIQELPGGAMLAVPLTEQEVQPFLNENLSLSAVNGSFQCVVAGTTQAVEELAGKLSAKGLACRQLQTSHAFHSYMMEAIADSFTELVKNISLKPPQIPYISNVTGTWITPEQATNPSYWTQHLCQPVLFADGVDQLWTQHSPIFLEVGPGQTLSSLTMQCLDHVSNDHKVILSSLRYAYERQSDLAFILNTLGQLWLEGIKIDWSGFYADERRYRLPLPTYPFERQRYWIEPQKLLPAQRNFQSQLTASELWKSLVEAGQLQASAGSAEFDEQISQAKRECLDRLCIAYINLTTAHLRAFSNPTKKYFLEELFDQCQIIPTYRELFSRWLEILVEQGQLHEEQGLFTNFLPISTDFVNELLVEVRAKWADTPQQIDLLQLYGENMVSLLTGKKEPLEFHVSTLLKSGEFSVQESPENKYYNSIMRVCLEQVLKALPSQVNLRILELGAGTGTGTAELLPILPSEKTNYTFTDVGGFFLNAAKKKFSDYPFVEYQLLDLERSLQEQGYSNHSFDVIVAFQVLHVTRNIGETLDRIRSLLAPGGLLLFWETTQPRLEFEFIDALLMNPIENPESDRNMCNPFLSKEKWQQELKSHGFVQVTAFSEFAPFTDHIIVAQATAPATPKAPAAFTALLHEQEVSFGKKSNIADWFYIPSWKRSLPPQSNGQLKQAERWLVFVDEYGLGAQIVKRLELEGHDVITIRLGEQFGSQSESSEKHLGKRAYTIAPQQQDDYNTLLKELRAKDLIPKRIIHLWSITQSELADSNTAEGFQSLLLLTQALEKQNFTNEFQLAVISNNMQPVTGVENLCPEKATLLGLVKVIPQEYSNIKCRSIDVIIPLSESWQEEKFVEQLLTELKANSSDSVIAYRGLERWVQTFESVQLDANVPDTPRFREKGVYLITGGLEKIGLVVAEHLAKTVQAKLLLLEAEDFPNRQEWLEWLKTHDEQDNISDKIRKVQELENLGAEVLIKSVDVVNLAQMQSAIVQTQEQFGQLNGVFYTTKIALENSFSAITEIEPTQYKQQLQAKKQGLLVLEKVLQSQKLDFCLLMSSLTSILGGLGSVTYSAASLLMDAFAYQHNQKNPVPWMSINWDAWQFAAENSQIPTGTSLAEFAIEPLEGIKTLERILLWSQYHQIVVSTGNLQSRIDQWIRLKPLQQKITAQKVNLSSRHSRPNLKNAYIAPTNDVEQKLVEVFQELLGIEPVGIHDSFFALGGDSLTGTVLISQLRKTFQIELPVRSLFEASTIDELALVIEEILIEELEQLSENETSEDINKALDVQFSN</sequence>
<dbReference type="GO" id="GO:0031177">
    <property type="term" value="F:phosphopantetheine binding"/>
    <property type="evidence" value="ECO:0007669"/>
    <property type="project" value="InterPro"/>
</dbReference>
<dbReference type="InterPro" id="IPR016035">
    <property type="entry name" value="Acyl_Trfase/lysoPLipase"/>
</dbReference>
<gene>
    <name evidence="23" type="ORF">A6769_15865</name>
</gene>
<dbReference type="InterPro" id="IPR020806">
    <property type="entry name" value="PKS_PP-bd"/>
</dbReference>
<dbReference type="InterPro" id="IPR013968">
    <property type="entry name" value="PKS_KR"/>
</dbReference>
<evidence type="ECO:0000256" key="5">
    <source>
        <dbReference type="ARBA" id="ARBA00022679"/>
    </source>
</evidence>
<evidence type="ECO:0000256" key="6">
    <source>
        <dbReference type="ARBA" id="ARBA00022832"/>
    </source>
</evidence>
<dbReference type="SMART" id="SM00823">
    <property type="entry name" value="PKS_PP"/>
    <property type="match status" value="1"/>
</dbReference>
<dbReference type="EMBL" id="LXQE01000148">
    <property type="protein sequence ID" value="RCJ36674.1"/>
    <property type="molecule type" value="Genomic_DNA"/>
</dbReference>
<dbReference type="Proteomes" id="UP000252085">
    <property type="component" value="Unassembled WGS sequence"/>
</dbReference>
<dbReference type="Pfam" id="PF22621">
    <property type="entry name" value="CurL-like_PKS_C"/>
    <property type="match status" value="1"/>
</dbReference>
<accession>A0A367RLY7</accession>
<evidence type="ECO:0000256" key="2">
    <source>
        <dbReference type="ARBA" id="ARBA00001957"/>
    </source>
</evidence>
<dbReference type="InterPro" id="IPR049490">
    <property type="entry name" value="C883_1060-like_KR_N"/>
</dbReference>
<keyword evidence="6" id="KW-0276">Fatty acid metabolism</keyword>
<comment type="cofactor">
    <cofactor evidence="2">
        <name>pantetheine 4'-phosphate</name>
        <dbReference type="ChEBI" id="CHEBI:47942"/>
    </cofactor>
</comment>
<dbReference type="SMART" id="SM00827">
    <property type="entry name" value="PKS_AT"/>
    <property type="match status" value="1"/>
</dbReference>
<dbReference type="Gene3D" id="3.40.366.10">
    <property type="entry name" value="Malonyl-Coenzyme A Acyl Carrier Protein, domain 2"/>
    <property type="match status" value="1"/>
</dbReference>
<comment type="function">
    <text evidence="15">Part of the PpsABCDE complex involved in the biosynthesis of the lipid core common to phthiocerols and phenolphthiocerols by successive additions of malonyl-CoA or methylmalonyl-CoA extender units. PpsA can accept as substrate the activated forms of either icosanoyl (C20), docosanoyl (C22) or lignoceroyl (C24) groups from FadD26, or a (4-hydroxyphenyl)-C17 or (4-hydroxyphenyl)-C19 fatty acyl from FadD29. PpsA initiates the biosynthesis and extends its substrate using a malonyl-CoA extender unit. The PpsB and PpsC proteins add the second and third malonyl-CoA extender units. PpsD adds an (R)-methylmalonyl unit and PpsE adds a second (R)-methylmalonyl unit. The incorporation of the methylmalonyl units results in formation of two branched methyl groups in the elongated product.</text>
</comment>
<evidence type="ECO:0000256" key="14">
    <source>
        <dbReference type="ARBA" id="ARBA00052745"/>
    </source>
</evidence>
<evidence type="ECO:0000256" key="18">
    <source>
        <dbReference type="ARBA" id="ARBA00075053"/>
    </source>
</evidence>
<dbReference type="GO" id="GO:0034081">
    <property type="term" value="C:polyketide synthase complex"/>
    <property type="evidence" value="ECO:0007669"/>
    <property type="project" value="UniProtKB-ARBA"/>
</dbReference>
<feature type="domain" description="Carrier" evidence="21">
    <location>
        <begin position="1841"/>
        <end position="1916"/>
    </location>
</feature>
<dbReference type="SUPFAM" id="SSF52151">
    <property type="entry name" value="FabD/lysophospholipase-like"/>
    <property type="match status" value="1"/>
</dbReference>
<dbReference type="PROSITE" id="PS50075">
    <property type="entry name" value="CARRIER"/>
    <property type="match status" value="1"/>
</dbReference>
<evidence type="ECO:0000256" key="13">
    <source>
        <dbReference type="ARBA" id="ARBA00052119"/>
    </source>
</evidence>
<dbReference type="SUPFAM" id="SSF55048">
    <property type="entry name" value="Probable ACP-binding domain of malonyl-CoA ACP transacylase"/>
    <property type="match status" value="1"/>
</dbReference>
<keyword evidence="10" id="KW-0511">Multifunctional enzyme</keyword>
<dbReference type="InterPro" id="IPR020841">
    <property type="entry name" value="PKS_Beta-ketoAc_synthase_dom"/>
</dbReference>
<keyword evidence="9" id="KW-0443">Lipid metabolism</keyword>
<dbReference type="Pfam" id="PF02801">
    <property type="entry name" value="Ketoacyl-synt_C"/>
    <property type="match status" value="1"/>
</dbReference>
<dbReference type="GO" id="GO:0004312">
    <property type="term" value="F:fatty acid synthase activity"/>
    <property type="evidence" value="ECO:0007669"/>
    <property type="project" value="TreeGrafter"/>
</dbReference>
<dbReference type="InterPro" id="IPR016036">
    <property type="entry name" value="Malonyl_transacylase_ACP-bd"/>
</dbReference>
<dbReference type="InterPro" id="IPR018201">
    <property type="entry name" value="Ketoacyl_synth_AS"/>
</dbReference>
<dbReference type="InterPro" id="IPR009081">
    <property type="entry name" value="PP-bd_ACP"/>
</dbReference>
<keyword evidence="4" id="KW-0597">Phosphoprotein</keyword>
<dbReference type="EC" id="2.3.1.292" evidence="16"/>
<dbReference type="FunFam" id="3.40.47.10:FF:000042">
    <property type="entry name" value="Polyketide synthase Pks13"/>
    <property type="match status" value="1"/>
</dbReference>
<proteinExistence type="predicted"/>
<evidence type="ECO:0000256" key="16">
    <source>
        <dbReference type="ARBA" id="ARBA00066974"/>
    </source>
</evidence>
<evidence type="ECO:0000256" key="15">
    <source>
        <dbReference type="ARBA" id="ARBA00058455"/>
    </source>
</evidence>
<dbReference type="Pfam" id="PF00109">
    <property type="entry name" value="ketoacyl-synt"/>
    <property type="match status" value="1"/>
</dbReference>
<dbReference type="Pfam" id="PF00698">
    <property type="entry name" value="Acyl_transf_1"/>
    <property type="match status" value="1"/>
</dbReference>
<dbReference type="GO" id="GO:0004315">
    <property type="term" value="F:3-oxoacyl-[acyl-carrier-protein] synthase activity"/>
    <property type="evidence" value="ECO:0007669"/>
    <property type="project" value="InterPro"/>
</dbReference>
<dbReference type="PROSITE" id="PS52004">
    <property type="entry name" value="KS3_2"/>
    <property type="match status" value="1"/>
</dbReference>
<comment type="catalytic activity">
    <reaction evidence="11">
        <text>17-(4-hydroxyphenyl)heptadecanoyl-[(phenol)carboxyphthiodiolenone synthase] + 2 (S)-methylmalonyl-CoA + 3 malonyl-CoA + 5 NADPH + 10 H(+) = C35-(phenol)carboxyphthiodiolenone-[(phenol)carboxyphthiodiolenone synthase] + 5 CO2 + 5 NADP(+) + 5 CoA + 2 H2O</text>
        <dbReference type="Rhea" id="RHEA:57756"/>
        <dbReference type="Rhea" id="RHEA-COMP:14272"/>
        <dbReference type="Rhea" id="RHEA-COMP:14989"/>
        <dbReference type="ChEBI" id="CHEBI:15377"/>
        <dbReference type="ChEBI" id="CHEBI:15378"/>
        <dbReference type="ChEBI" id="CHEBI:16526"/>
        <dbReference type="ChEBI" id="CHEBI:57287"/>
        <dbReference type="ChEBI" id="CHEBI:57327"/>
        <dbReference type="ChEBI" id="CHEBI:57384"/>
        <dbReference type="ChEBI" id="CHEBI:57783"/>
        <dbReference type="ChEBI" id="CHEBI:58349"/>
        <dbReference type="ChEBI" id="CHEBI:133300"/>
        <dbReference type="ChEBI" id="CHEBI:142259"/>
        <dbReference type="EC" id="2.3.1.292"/>
    </reaction>
</comment>
<protein>
    <recommendedName>
        <fullName evidence="17">Phenolphthiocerol/phthiocerol polyketide synthase subunit E</fullName>
        <ecNumber evidence="16">2.3.1.292</ecNumber>
    </recommendedName>
    <alternativeName>
        <fullName evidence="19">(Phenol)carboxyphthiodiolenone synthase subunit E</fullName>
    </alternativeName>
    <alternativeName>
        <fullName evidence="20">Beta-ketoacyl-acyl-carrier-protein synthase I</fullName>
    </alternativeName>
    <alternativeName>
        <fullName evidence="18">Phthiocerol synthesis polyketide synthase type I PpsE</fullName>
    </alternativeName>
</protein>
<dbReference type="CDD" id="cd02440">
    <property type="entry name" value="AdoMet_MTases"/>
    <property type="match status" value="1"/>
</dbReference>
<dbReference type="Pfam" id="PF08659">
    <property type="entry name" value="KR"/>
    <property type="match status" value="1"/>
</dbReference>
<reference evidence="23 24" key="1">
    <citation type="submission" date="2016-04" db="EMBL/GenBank/DDBJ databases">
        <authorList>
            <person name="Evans L.H."/>
            <person name="Alamgir A."/>
            <person name="Owens N."/>
            <person name="Weber N.D."/>
            <person name="Virtaneva K."/>
            <person name="Barbian K."/>
            <person name="Babar A."/>
            <person name="Rosenke K."/>
        </authorList>
    </citation>
    <scope>NUCLEOTIDE SEQUENCE [LARGE SCALE GENOMIC DNA]</scope>
    <source>
        <strain evidence="23">NIES-2108</strain>
    </source>
</reference>
<evidence type="ECO:0000256" key="20">
    <source>
        <dbReference type="ARBA" id="ARBA00084020"/>
    </source>
</evidence>
<comment type="cofactor">
    <cofactor evidence="1">
        <name>NADP(+)</name>
        <dbReference type="ChEBI" id="CHEBI:58349"/>
    </cofactor>
</comment>
<evidence type="ECO:0000256" key="9">
    <source>
        <dbReference type="ARBA" id="ARBA00023098"/>
    </source>
</evidence>
<comment type="caution">
    <text evidence="23">The sequence shown here is derived from an EMBL/GenBank/DDBJ whole genome shotgun (WGS) entry which is preliminary data.</text>
</comment>
<evidence type="ECO:0000259" key="21">
    <source>
        <dbReference type="PROSITE" id="PS50075"/>
    </source>
</evidence>
<dbReference type="Pfam" id="PF08242">
    <property type="entry name" value="Methyltransf_12"/>
    <property type="match status" value="1"/>
</dbReference>
<dbReference type="Gene3D" id="3.30.70.250">
    <property type="entry name" value="Malonyl-CoA ACP transacylase, ACP-binding"/>
    <property type="match status" value="1"/>
</dbReference>
<evidence type="ECO:0000256" key="17">
    <source>
        <dbReference type="ARBA" id="ARBA00073623"/>
    </source>
</evidence>
<evidence type="ECO:0000256" key="4">
    <source>
        <dbReference type="ARBA" id="ARBA00022553"/>
    </source>
</evidence>
<dbReference type="InterPro" id="IPR013217">
    <property type="entry name" value="Methyltransf_12"/>
</dbReference>